<dbReference type="InterPro" id="IPR050444">
    <property type="entry name" value="Polyketide_Synthase"/>
</dbReference>
<dbReference type="Gene3D" id="3.90.180.10">
    <property type="entry name" value="Medium-chain alcohol dehydrogenases, catalytic domain"/>
    <property type="match status" value="1"/>
</dbReference>
<evidence type="ECO:0000256" key="7">
    <source>
        <dbReference type="ARBA" id="ARBA00023315"/>
    </source>
</evidence>
<evidence type="ECO:0000256" key="6">
    <source>
        <dbReference type="ARBA" id="ARBA00023268"/>
    </source>
</evidence>
<dbReference type="Pfam" id="PF21089">
    <property type="entry name" value="PKS_DH_N"/>
    <property type="match status" value="1"/>
</dbReference>
<feature type="active site" description="Proton acceptor; for dehydratase activity" evidence="8">
    <location>
        <position position="946"/>
    </location>
</feature>
<dbReference type="SUPFAM" id="SSF51735">
    <property type="entry name" value="NAD(P)-binding Rossmann-fold domains"/>
    <property type="match status" value="3"/>
</dbReference>
<sequence>MSRKEAIAIVGVGCKLPGSISNIDQFWSVVANGTDCLTKIPADRWDADTIASKEFKLNNRIGGFLDNIDQFDPQFFGMSPKEAAQIDPQQRLVLQVAMEALEDANMSFKQIKGTNAGVFIGSSSNDYQRTMSMGEINQFTTQGTNSSFLSNRLSYFLDISGPSLTVNTACSSSLVAIHLGAQSIWRDECRVAIVGGVNIIANQIQSLDYGEAGLLNTEVNGRCYSFDDRASGYVRAEGAGILILKNLSDAIKDRDEIHSIILNTGTNQNGQTPQGITSPYAALQESLLNNLMEGANVVPSEIGYFECHGTGTQMGDANETEAIGKSIGMKRESPLPVGSVKSNIGHLEGASGVCGLIKTIACIKNKMIAPICPAGFEKLNPKLEFEQLNLNVPTALTEWNDEQRLAVVNSFGVGGSNASILLANYRHCLKNSSDSVESNGSQEESGISHMEVFSVSVNSNDKEHLKQRVQDMIDYLNANGEQTVLKDICYTSNVRTNQLSNRVSFMIESVEDLKDKLQQFLSVEEDDLPSTVFMKDSSSAETFGTKKLAFVCSGQGQQWISMGKELFDSSPIFRAEFMKCSSLFQALSGWSIIDKVFDSRNTEAIHDTWLAQPAIFATQVGICAVLKSAGVVPASVIGHSLGEVVAAYLAGILSIEDATKLMWVRSHLQNKTTGTGKMCIAVVSKEDILAVAERYSYTNKISIAGNNSTKCVGISGSSASMDAFMNIMKNEHIAYKPIRINAGFHSYLMDSIKDEFYSLFPKIEHRAPQIPFYSTTNGKLIDASNYNLLGVDYWWSNIRETVMFKEALGELVSNEQFDGFVEISSHPIISFFVNHMIRERSTNHFIVPTMSRDSSNFDTLMTLFSKLSVNGYEISWDAIYLPRRHMAIKLPGRRWNMDSYWVESTQAKVDRIDLPKSASLTRKLVSLTPSFEIRLDNPRFYYLADHRIQNQAIFPYALYLEVFYAAMSELKDQMPASHFELYDFEIKTALEIDAKFTNVVQINFSSDLTKFEIGSIVDTTVPIKWTIHASGKVAHVNSFKVKSTNNGNPLMNAINSANRIVKAKDFYRSITALGYNYGPSFQALVRSAILDSTSQVSELQLPSTSDLEKHVTSDFAFIHPSVMDGVFQSCFTPIDHKREGLWIPQTFEKMSANLTAPIDIRTPIYSITKITNFKDKNTFVCDIAVTKDNGEVICKFSNMTMKCIARPTQKDITLGEQLWRYQWKEGSHEGRVDINQMKLDGHFNHTLIFTGDEGSPLTKNLVEYIKENYNSSANNIVIVTNGESLTQRQSELGQVITSPLNKDANYSPLFNKLKMLNPGKFWSTVILPDFFKANVNQPTCESVEESYARLMYILQQASSNDFSGRITMISKSGQVVESSDLVDYTHYSLVGLLRTFSNENYNFYCSMIDIDNSTAPLDWMSELSCFDTKGEVAFRNGKRFTYDLVNNQSLGDAIVNSNAKADRRFQVDISDNGVIADMKINETKRHQPKAGQVEVKVDITSLNFRDILKTLGRDYDPNHLTTIGDEFAGTITAVGEGVTQFAVGDQVFGVFMARSMCSYITCPIDLVFKIPKGLTPEQACTIPITFLTAWYSIVVQANLRKGESILIHSAAGGVGLSAVQIARYIGAEIFVTVGTEDKREYMEKTVGIPSSNIMNSRNSSFYKDIMSKTNQRGVDVVLNSLSGELIDKSILSLANYGRFVEIGKKDIYADSKIGLLPFRNNLSYLAVDVAQMTVNRVAYLAEMMNNTLIPLFESKDLAPLPTNTFTISHVVQSVRHMSTGNHIGKNLVSWSDLEKATTNDLPIHLDSESTYLITGTGGLALVFAQKLANLNAHHLVFASKNGADSDLKKRYLDMLEEVGVKVEVKKCDLADRQQVNDLLSEYSSSLKGIFHTAGMLSDQSLQNQTLSTFNIPFHSKANSALHLHNCSMELNLKLDYFVTCGSIITPFGKPGQSNYATANRFVEGLTLDRQRQGLVGSCIHLAPIPEIGMSAEEKIAQGLRNVGHTPYDSLDAMCDGIAESISARAQDKVVVYCDIDVNKWMVAFPGFRLKKSIIKSLDPNYTPPVSPAALKGNDSIENSLKKIVSDIMEIKLEKIDASSNFKDLGLDSLLASELTNSIHKKFSVFVPSLSLLDRKSTIRSLVDKISPDAAADTMQPLSIRTEDEVVRKTIEKIVNKQSSSSSSTLQKKQPIPMVNLNGNGPIKAQPSTLKAQPIKAATANIAPIPEKRPIDLIPSPLNLYKNNHSNNNNNNSQSPIVVSPSPSSNSYVSVTNSPYLSHTLPVAAPLIKQPTGLTTADDYATAIYAIEPLAAPFCTDQQTVYNHYKDHTTESTFMRNVYKNCKIKERYMFVDSHDHMALNAMPSSKKNTMFADIVHDTVVKAGERILKNNNVDRSQISHVIGVTSTGIFAPSIDAMLCRALGLDEKVGRTMINFMGCGAAVIALRTAVAYANKRPGTYVLMMCVESSCTNMDLDPNDRGDIVSGCIFSDGCAASLITCQPRANLVGKLECIDDLSYLMPDSKHALEMFMGDRGIDLALRPELSACIEKHIRSTIESFLASHGMEVPDMDFWAIHPGGRRILEAVHQGLNLGPEEMAESYDVMKWYGNMVSCSAMYVLKRIIERIMNLKNENGKGLNYGMVMAFSPGASIEAMLLKMIK</sequence>
<dbReference type="InterPro" id="IPR014030">
    <property type="entry name" value="Ketoacyl_synth_N"/>
</dbReference>
<keyword evidence="2" id="KW-0596">Phosphopantetheine</keyword>
<dbReference type="CDD" id="cd00833">
    <property type="entry name" value="PKS"/>
    <property type="match status" value="1"/>
</dbReference>
<dbReference type="GO" id="GO:0006633">
    <property type="term" value="P:fatty acid biosynthetic process"/>
    <property type="evidence" value="ECO:0007669"/>
    <property type="project" value="InterPro"/>
</dbReference>
<dbReference type="RefSeq" id="XP_020438600.1">
    <property type="nucleotide sequence ID" value="XM_020571326.1"/>
</dbReference>
<dbReference type="InterPro" id="IPR011032">
    <property type="entry name" value="GroES-like_sf"/>
</dbReference>
<dbReference type="SMART" id="SM00829">
    <property type="entry name" value="PKS_ER"/>
    <property type="match status" value="1"/>
</dbReference>
<dbReference type="Gene3D" id="1.10.1200.10">
    <property type="entry name" value="ACP-like"/>
    <property type="match status" value="1"/>
</dbReference>
<keyword evidence="5" id="KW-0521">NADP</keyword>
<dbReference type="Gene3D" id="3.30.70.3290">
    <property type="match status" value="1"/>
</dbReference>
<dbReference type="InterPro" id="IPR014043">
    <property type="entry name" value="Acyl_transferase_dom"/>
</dbReference>
<dbReference type="Gene3D" id="3.40.366.10">
    <property type="entry name" value="Malonyl-Coenzyme A Acyl Carrier Protein, domain 2"/>
    <property type="match status" value="1"/>
</dbReference>
<dbReference type="SMART" id="SM00827">
    <property type="entry name" value="PKS_AT"/>
    <property type="match status" value="1"/>
</dbReference>
<dbReference type="OMA" id="KMRGGEF"/>
<dbReference type="Pfam" id="PF00195">
    <property type="entry name" value="Chal_sti_synt_N"/>
    <property type="match status" value="1"/>
</dbReference>
<dbReference type="Pfam" id="PF00698">
    <property type="entry name" value="Acyl_transf_1"/>
    <property type="match status" value="1"/>
</dbReference>
<comment type="cofactor">
    <cofactor evidence="1">
        <name>pantetheine 4'-phosphate</name>
        <dbReference type="ChEBI" id="CHEBI:47942"/>
    </cofactor>
</comment>
<dbReference type="Pfam" id="PF08240">
    <property type="entry name" value="ADH_N"/>
    <property type="match status" value="1"/>
</dbReference>
<dbReference type="PROSITE" id="PS50075">
    <property type="entry name" value="CARRIER"/>
    <property type="match status" value="1"/>
</dbReference>
<evidence type="ECO:0000256" key="2">
    <source>
        <dbReference type="ARBA" id="ARBA00022450"/>
    </source>
</evidence>
<evidence type="ECO:0000256" key="4">
    <source>
        <dbReference type="ARBA" id="ARBA00022679"/>
    </source>
</evidence>
<evidence type="ECO:0000256" key="1">
    <source>
        <dbReference type="ARBA" id="ARBA00001957"/>
    </source>
</evidence>
<dbReference type="Pfam" id="PF00109">
    <property type="entry name" value="ketoacyl-synt"/>
    <property type="match status" value="1"/>
</dbReference>
<dbReference type="SUPFAM" id="SSF50129">
    <property type="entry name" value="GroES-like"/>
    <property type="match status" value="1"/>
</dbReference>
<dbReference type="SUPFAM" id="SSF53901">
    <property type="entry name" value="Thiolase-like"/>
    <property type="match status" value="2"/>
</dbReference>
<dbReference type="PROSITE" id="PS01162">
    <property type="entry name" value="QOR_ZETA_CRYSTAL"/>
    <property type="match status" value="1"/>
</dbReference>
<dbReference type="InterPro" id="IPR012328">
    <property type="entry name" value="Chalcone/stilbene_synt_C"/>
</dbReference>
<evidence type="ECO:0000313" key="14">
    <source>
        <dbReference type="Proteomes" id="UP000001396"/>
    </source>
</evidence>
<name>D3AW22_HETP5</name>
<dbReference type="CDD" id="cd05274">
    <property type="entry name" value="KR_FAS_SDR_x"/>
    <property type="match status" value="1"/>
</dbReference>
<dbReference type="Pfam" id="PF02797">
    <property type="entry name" value="Chal_sti_synt_C"/>
    <property type="match status" value="1"/>
</dbReference>
<dbReference type="InterPro" id="IPR049900">
    <property type="entry name" value="PKS_mFAS_DH"/>
</dbReference>
<feature type="compositionally biased region" description="Low complexity" evidence="9">
    <location>
        <begin position="2242"/>
        <end position="2263"/>
    </location>
</feature>
<evidence type="ECO:0000259" key="12">
    <source>
        <dbReference type="PROSITE" id="PS52019"/>
    </source>
</evidence>
<dbReference type="Proteomes" id="UP000001396">
    <property type="component" value="Unassembled WGS sequence"/>
</dbReference>
<dbReference type="Pfam" id="PF22621">
    <property type="entry name" value="CurL-like_PKS_C"/>
    <property type="match status" value="1"/>
</dbReference>
<dbReference type="SUPFAM" id="SSF52151">
    <property type="entry name" value="FabD/lysophospholipase-like"/>
    <property type="match status" value="1"/>
</dbReference>
<evidence type="ECO:0000259" key="11">
    <source>
        <dbReference type="PROSITE" id="PS52004"/>
    </source>
</evidence>
<keyword evidence="14" id="KW-1185">Reference proteome</keyword>
<dbReference type="Gene3D" id="3.10.129.110">
    <property type="entry name" value="Polyketide synthase dehydratase"/>
    <property type="match status" value="1"/>
</dbReference>
<dbReference type="SMART" id="SM00822">
    <property type="entry name" value="PKS_KR"/>
    <property type="match status" value="1"/>
</dbReference>
<keyword evidence="6" id="KW-0511">Multifunctional enzyme</keyword>
<keyword evidence="3" id="KW-0597">Phosphoprotein</keyword>
<dbReference type="Gene3D" id="3.40.50.720">
    <property type="entry name" value="NAD(P)-binding Rossmann-like Domain"/>
    <property type="match status" value="3"/>
</dbReference>
<dbReference type="PANTHER" id="PTHR45681">
    <property type="entry name" value="POLYKETIDE SYNTHASE 44-RELATED"/>
    <property type="match status" value="1"/>
</dbReference>
<dbReference type="GO" id="GO:0016491">
    <property type="term" value="F:oxidoreductase activity"/>
    <property type="evidence" value="ECO:0007669"/>
    <property type="project" value="InterPro"/>
</dbReference>
<evidence type="ECO:0000256" key="5">
    <source>
        <dbReference type="ARBA" id="ARBA00022857"/>
    </source>
</evidence>
<gene>
    <name evidence="13" type="primary">stlB</name>
    <name evidence="13" type="ORF">PPL_00289</name>
</gene>
<dbReference type="InterPro" id="IPR049551">
    <property type="entry name" value="PKS_DH_C"/>
</dbReference>
<evidence type="ECO:0000256" key="9">
    <source>
        <dbReference type="SAM" id="MobiDB-lite"/>
    </source>
</evidence>
<dbReference type="CDD" id="cd05195">
    <property type="entry name" value="enoyl_red"/>
    <property type="match status" value="1"/>
</dbReference>
<evidence type="ECO:0000313" key="13">
    <source>
        <dbReference type="EMBL" id="EFA86495.1"/>
    </source>
</evidence>
<keyword evidence="7" id="KW-0012">Acyltransferase</keyword>
<dbReference type="InterPro" id="IPR018201">
    <property type="entry name" value="Ketoacyl_synth_AS"/>
</dbReference>
<feature type="domain" description="PKS/mFAS DH" evidence="12">
    <location>
        <begin position="914"/>
        <end position="1210"/>
    </location>
</feature>
<evidence type="ECO:0000256" key="3">
    <source>
        <dbReference type="ARBA" id="ARBA00022553"/>
    </source>
</evidence>
<dbReference type="STRING" id="670386.D3AW22"/>
<dbReference type="PANTHER" id="PTHR45681:SF6">
    <property type="entry name" value="POLYKETIDE SYNTHASE 37"/>
    <property type="match status" value="1"/>
</dbReference>
<dbReference type="Pfam" id="PF00550">
    <property type="entry name" value="PP-binding"/>
    <property type="match status" value="1"/>
</dbReference>
<dbReference type="GeneID" id="31355823"/>
<feature type="region of interest" description="N-terminal hotdog fold" evidence="8">
    <location>
        <begin position="914"/>
        <end position="1040"/>
    </location>
</feature>
<organism evidence="13 14">
    <name type="scientific">Heterostelium pallidum (strain ATCC 26659 / Pp 5 / PN500)</name>
    <name type="common">Cellular slime mold</name>
    <name type="synonym">Polysphondylium pallidum</name>
    <dbReference type="NCBI Taxonomy" id="670386"/>
    <lineage>
        <taxon>Eukaryota</taxon>
        <taxon>Amoebozoa</taxon>
        <taxon>Evosea</taxon>
        <taxon>Eumycetozoa</taxon>
        <taxon>Dictyostelia</taxon>
        <taxon>Acytosteliales</taxon>
        <taxon>Acytosteliaceae</taxon>
        <taxon>Heterostelium</taxon>
    </lineage>
</organism>
<dbReference type="GO" id="GO:0008270">
    <property type="term" value="F:zinc ion binding"/>
    <property type="evidence" value="ECO:0007669"/>
    <property type="project" value="InterPro"/>
</dbReference>
<dbReference type="InterPro" id="IPR020807">
    <property type="entry name" value="PKS_DH"/>
</dbReference>
<feature type="domain" description="Ketosynthase family 3 (KS3)" evidence="11">
    <location>
        <begin position="4"/>
        <end position="424"/>
    </location>
</feature>
<dbReference type="EMBL" id="ADBJ01000002">
    <property type="protein sequence ID" value="EFA86495.1"/>
    <property type="molecule type" value="Genomic_DNA"/>
</dbReference>
<dbReference type="InterPro" id="IPR001227">
    <property type="entry name" value="Ac_transferase_dom_sf"/>
</dbReference>
<dbReference type="SMART" id="SM00826">
    <property type="entry name" value="PKS_DH"/>
    <property type="match status" value="1"/>
</dbReference>
<keyword evidence="4" id="KW-0808">Transferase</keyword>
<dbReference type="FunFam" id="3.40.50.720:FF:000209">
    <property type="entry name" value="Polyketide synthase Pks12"/>
    <property type="match status" value="1"/>
</dbReference>
<proteinExistence type="predicted"/>
<dbReference type="InParanoid" id="D3AW22"/>
<dbReference type="InterPro" id="IPR013968">
    <property type="entry name" value="PKS_KR"/>
</dbReference>
<dbReference type="InterPro" id="IPR020841">
    <property type="entry name" value="PKS_Beta-ketoAc_synthase_dom"/>
</dbReference>
<dbReference type="InterPro" id="IPR036291">
    <property type="entry name" value="NAD(P)-bd_dom_sf"/>
</dbReference>
<dbReference type="Pfam" id="PF02801">
    <property type="entry name" value="Ketoacyl-synt_C"/>
    <property type="match status" value="1"/>
</dbReference>
<evidence type="ECO:0000259" key="10">
    <source>
        <dbReference type="PROSITE" id="PS50075"/>
    </source>
</evidence>
<dbReference type="InterPro" id="IPR016035">
    <property type="entry name" value="Acyl_Trfase/lysoPLipase"/>
</dbReference>
<accession>D3AW22</accession>
<dbReference type="InterPro" id="IPR036736">
    <property type="entry name" value="ACP-like_sf"/>
</dbReference>
<dbReference type="InterPro" id="IPR057326">
    <property type="entry name" value="KR_dom"/>
</dbReference>
<dbReference type="InterPro" id="IPR020843">
    <property type="entry name" value="ER"/>
</dbReference>
<dbReference type="PROSITE" id="PS52004">
    <property type="entry name" value="KS3_2"/>
    <property type="match status" value="1"/>
</dbReference>
<dbReference type="Gene3D" id="3.40.47.10">
    <property type="match status" value="3"/>
</dbReference>
<protein>
    <submittedName>
        <fullName evidence="13">Putative polyketide synthase</fullName>
    </submittedName>
</protein>
<feature type="region of interest" description="Disordered" evidence="9">
    <location>
        <begin position="2241"/>
        <end position="2263"/>
    </location>
</feature>
<dbReference type="InterPro" id="IPR009081">
    <property type="entry name" value="PP-bd_ACP"/>
</dbReference>
<dbReference type="Pfam" id="PF00107">
    <property type="entry name" value="ADH_zinc_N"/>
    <property type="match status" value="1"/>
</dbReference>
<evidence type="ECO:0000256" key="8">
    <source>
        <dbReference type="PROSITE-ProRule" id="PRU01363"/>
    </source>
</evidence>
<dbReference type="SMART" id="SM00825">
    <property type="entry name" value="PKS_KS"/>
    <property type="match status" value="1"/>
</dbReference>
<reference evidence="13 14" key="1">
    <citation type="journal article" date="2011" name="Genome Res.">
        <title>Phylogeny-wide analysis of social amoeba genomes highlights ancient origins for complex intercellular communication.</title>
        <authorList>
            <person name="Heidel A.J."/>
            <person name="Lawal H.M."/>
            <person name="Felder M."/>
            <person name="Schilde C."/>
            <person name="Helps N.R."/>
            <person name="Tunggal B."/>
            <person name="Rivero F."/>
            <person name="John U."/>
            <person name="Schleicher M."/>
            <person name="Eichinger L."/>
            <person name="Platzer M."/>
            <person name="Noegel A.A."/>
            <person name="Schaap P."/>
            <person name="Gloeckner G."/>
        </authorList>
    </citation>
    <scope>NUCLEOTIDE SEQUENCE [LARGE SCALE GENOMIC DNA]</scope>
    <source>
        <strain evidence="14">ATCC 26659 / Pp 5 / PN500</strain>
    </source>
</reference>
<dbReference type="InterPro" id="IPR002364">
    <property type="entry name" value="Quin_OxRdtase/zeta-crystal_CS"/>
</dbReference>
<dbReference type="InterPro" id="IPR013154">
    <property type="entry name" value="ADH-like_N"/>
</dbReference>
<dbReference type="PROSITE" id="PS00606">
    <property type="entry name" value="KS3_1"/>
    <property type="match status" value="1"/>
</dbReference>
<dbReference type="PROSITE" id="PS52019">
    <property type="entry name" value="PKS_MFAS_DH"/>
    <property type="match status" value="1"/>
</dbReference>
<dbReference type="InterPro" id="IPR001099">
    <property type="entry name" value="Chalcone/stilbene_synt_N"/>
</dbReference>
<feature type="active site" description="Proton donor; for dehydratase activity" evidence="8">
    <location>
        <position position="1124"/>
    </location>
</feature>
<comment type="caution">
    <text evidence="13">The sequence shown here is derived from an EMBL/GenBank/DDBJ whole genome shotgun (WGS) entry which is preliminary data.</text>
</comment>
<dbReference type="InterPro" id="IPR049552">
    <property type="entry name" value="PKS_DH_N"/>
</dbReference>
<feature type="region of interest" description="C-terminal hotdog fold" evidence="8">
    <location>
        <begin position="1058"/>
        <end position="1210"/>
    </location>
</feature>
<dbReference type="InterPro" id="IPR016039">
    <property type="entry name" value="Thiolase-like"/>
</dbReference>
<dbReference type="Pfam" id="PF08659">
    <property type="entry name" value="KR"/>
    <property type="match status" value="1"/>
</dbReference>
<feature type="domain" description="Carrier" evidence="10">
    <location>
        <begin position="2074"/>
        <end position="2149"/>
    </location>
</feature>
<dbReference type="GO" id="GO:0004315">
    <property type="term" value="F:3-oxoacyl-[acyl-carrier-protein] synthase activity"/>
    <property type="evidence" value="ECO:0007669"/>
    <property type="project" value="InterPro"/>
</dbReference>
<dbReference type="InterPro" id="IPR042104">
    <property type="entry name" value="PKS_dehydratase_sf"/>
</dbReference>
<dbReference type="InterPro" id="IPR013149">
    <property type="entry name" value="ADH-like_C"/>
</dbReference>
<dbReference type="SUPFAM" id="SSF47336">
    <property type="entry name" value="ACP-like"/>
    <property type="match status" value="1"/>
</dbReference>
<dbReference type="Pfam" id="PF14765">
    <property type="entry name" value="PS-DH"/>
    <property type="match status" value="1"/>
</dbReference>
<dbReference type="InterPro" id="IPR014031">
    <property type="entry name" value="Ketoacyl_synth_C"/>
</dbReference>